<evidence type="ECO:0000313" key="1">
    <source>
        <dbReference type="EMBL" id="MCW9706692.1"/>
    </source>
</evidence>
<accession>A0ABT3PLB6</accession>
<dbReference type="RefSeq" id="WP_265765420.1">
    <property type="nucleotide sequence ID" value="NZ_JAGGJA010000004.1"/>
</dbReference>
<name>A0ABT3PLB6_9BACT</name>
<sequence>MKNFSFRSLLSRFGSESSDLESLDLSNNPLPPCPDSPNCIRYSRSTPASIDYTFESCLSVVEQMKPETISIDRDHYRIEATFKVFLFRDDYTIQLTPAADNHQTLLHIKSASREGYSDLGVNRRRVSTFMEKLERVLAT</sequence>
<dbReference type="InterPro" id="IPR010865">
    <property type="entry name" value="DUF1499"/>
</dbReference>
<evidence type="ECO:0000313" key="2">
    <source>
        <dbReference type="Proteomes" id="UP001207918"/>
    </source>
</evidence>
<proteinExistence type="predicted"/>
<organism evidence="1 2">
    <name type="scientific">Fodinibius salsisoli</name>
    <dbReference type="NCBI Taxonomy" id="2820877"/>
    <lineage>
        <taxon>Bacteria</taxon>
        <taxon>Pseudomonadati</taxon>
        <taxon>Balneolota</taxon>
        <taxon>Balneolia</taxon>
        <taxon>Balneolales</taxon>
        <taxon>Balneolaceae</taxon>
        <taxon>Fodinibius</taxon>
    </lineage>
</organism>
<protein>
    <submittedName>
        <fullName evidence="1">DUF1499 domain-containing protein</fullName>
    </submittedName>
</protein>
<dbReference type="Pfam" id="PF07386">
    <property type="entry name" value="DUF1499"/>
    <property type="match status" value="1"/>
</dbReference>
<reference evidence="1 2" key="1">
    <citation type="submission" date="2021-03" db="EMBL/GenBank/DDBJ databases">
        <title>Aliifodinibius sp. nov., a new bacterium isolated from saline soil.</title>
        <authorList>
            <person name="Galisteo C."/>
            <person name="De La Haba R."/>
            <person name="Sanchez-Porro C."/>
            <person name="Ventosa A."/>
        </authorList>
    </citation>
    <scope>NUCLEOTIDE SEQUENCE [LARGE SCALE GENOMIC DNA]</scope>
    <source>
        <strain evidence="1 2">1BSP15-2V2</strain>
    </source>
</reference>
<comment type="caution">
    <text evidence="1">The sequence shown here is derived from an EMBL/GenBank/DDBJ whole genome shotgun (WGS) entry which is preliminary data.</text>
</comment>
<dbReference type="Proteomes" id="UP001207918">
    <property type="component" value="Unassembled WGS sequence"/>
</dbReference>
<keyword evidence="2" id="KW-1185">Reference proteome</keyword>
<gene>
    <name evidence="1" type="ORF">J6I44_07480</name>
</gene>
<dbReference type="EMBL" id="JAGGJA010000004">
    <property type="protein sequence ID" value="MCW9706692.1"/>
    <property type="molecule type" value="Genomic_DNA"/>
</dbReference>